<dbReference type="GO" id="GO:0046872">
    <property type="term" value="F:metal ion binding"/>
    <property type="evidence" value="ECO:0007669"/>
    <property type="project" value="UniProtKB-KW"/>
</dbReference>
<feature type="domain" description="Serine dehydratase-like alpha subunit" evidence="14">
    <location>
        <begin position="198"/>
        <end position="457"/>
    </location>
</feature>
<dbReference type="GO" id="GO:0051539">
    <property type="term" value="F:4 iron, 4 sulfur cluster binding"/>
    <property type="evidence" value="ECO:0007669"/>
    <property type="project" value="UniProtKB-UniRule"/>
</dbReference>
<dbReference type="PANTHER" id="PTHR30182">
    <property type="entry name" value="L-SERINE DEHYDRATASE"/>
    <property type="match status" value="1"/>
</dbReference>
<evidence type="ECO:0000256" key="2">
    <source>
        <dbReference type="ARBA" id="ARBA00004742"/>
    </source>
</evidence>
<evidence type="ECO:0000256" key="8">
    <source>
        <dbReference type="ARBA" id="ARBA00022723"/>
    </source>
</evidence>
<dbReference type="Pfam" id="PF03313">
    <property type="entry name" value="SDH_alpha"/>
    <property type="match status" value="1"/>
</dbReference>
<keyword evidence="11 13" id="KW-0456">Lyase</keyword>
<name>A0A1F2Q0A9_RHOER</name>
<dbReference type="GO" id="GO:0006094">
    <property type="term" value="P:gluconeogenesis"/>
    <property type="evidence" value="ECO:0007669"/>
    <property type="project" value="UniProtKB-KW"/>
</dbReference>
<evidence type="ECO:0000256" key="1">
    <source>
        <dbReference type="ARBA" id="ARBA00001966"/>
    </source>
</evidence>
<comment type="caution">
    <text evidence="16">The sequence shown here is derived from an EMBL/GenBank/DDBJ whole genome shotgun (WGS) entry which is preliminary data.</text>
</comment>
<keyword evidence="6 13" id="KW-0312">Gluconeogenesis</keyword>
<evidence type="ECO:0000256" key="9">
    <source>
        <dbReference type="ARBA" id="ARBA00023004"/>
    </source>
</evidence>
<evidence type="ECO:0000259" key="15">
    <source>
        <dbReference type="Pfam" id="PF03315"/>
    </source>
</evidence>
<dbReference type="EMBL" id="JAECSB010000096">
    <property type="protein sequence ID" value="MBH5146904.1"/>
    <property type="molecule type" value="Genomic_DNA"/>
</dbReference>
<evidence type="ECO:0000313" key="17">
    <source>
        <dbReference type="Proteomes" id="UP000627573"/>
    </source>
</evidence>
<dbReference type="Pfam" id="PF03315">
    <property type="entry name" value="SDH_beta"/>
    <property type="match status" value="1"/>
</dbReference>
<dbReference type="Proteomes" id="UP000627573">
    <property type="component" value="Unassembled WGS sequence"/>
</dbReference>
<keyword evidence="8 13" id="KW-0479">Metal-binding</keyword>
<dbReference type="Gene3D" id="3.30.1330.90">
    <property type="entry name" value="D-3-phosphoglycerate dehydrogenase, domain 3"/>
    <property type="match status" value="1"/>
</dbReference>
<evidence type="ECO:0000256" key="5">
    <source>
        <dbReference type="ARBA" id="ARBA00018995"/>
    </source>
</evidence>
<dbReference type="InterPro" id="IPR004644">
    <property type="entry name" value="Fe-S_L-Ser_mono"/>
</dbReference>
<dbReference type="InterPro" id="IPR005130">
    <property type="entry name" value="Ser_deHydtase-like_asu"/>
</dbReference>
<evidence type="ECO:0000256" key="12">
    <source>
        <dbReference type="ARBA" id="ARBA00049406"/>
    </source>
</evidence>
<accession>A0A1F2Q0A9</accession>
<dbReference type="RefSeq" id="WP_020971380.1">
    <property type="nucleotide sequence ID" value="NZ_BHXB01000001.1"/>
</dbReference>
<dbReference type="InterPro" id="IPR005131">
    <property type="entry name" value="Ser_deHydtase_bsu"/>
</dbReference>
<sequence length="463" mass="47898">MKSVLNTSYCADGSVGAHTSMSELFSIGIGPSSSHTVGPMRAAASFVAGLRNAHLLARTSRIQVRLRGSLGATGVGHGSPDAVLAGLRGWSPHDCDPAAVHGLWEHSRSLHEISVDDHAVTVAYEDITLAPFDPHPDHPNALEFTAIANDGTVIEDRTFLSVGGGFVVTVGQTQPSPPQIPYPYRTFDDLLTLSASREVTVAEIAAANEWALGRDPQADAVEIWEAMRACIGAGRTRADGTLPGGLAVRRRAPGLARTLDSQPTHELTAISRIQLAALAVNEENASGFRVVTAPTNGAAGILPAVVEHYLRTPGADMNGVVDMLLTATAIGSVVKAGASISGAEVGCQGEVGSACAMAAGALCAALGGTPAQVGKAAEMGLEHHLGLTCDPVAGLVQIPCIERNAIAAVTAVQAATLTLNEEDQPHHVSLDTAIRTLRDVGADMHDKYKETSRGGLAVNVVEC</sequence>
<comment type="cofactor">
    <cofactor evidence="1 13">
        <name>[4Fe-4S] cluster</name>
        <dbReference type="ChEBI" id="CHEBI:49883"/>
    </cofactor>
</comment>
<evidence type="ECO:0000313" key="16">
    <source>
        <dbReference type="EMBL" id="MBH5146904.1"/>
    </source>
</evidence>
<evidence type="ECO:0000256" key="6">
    <source>
        <dbReference type="ARBA" id="ARBA00022432"/>
    </source>
</evidence>
<organism evidence="16 17">
    <name type="scientific">Rhodococcus erythropolis</name>
    <name type="common">Arthrobacter picolinophilus</name>
    <dbReference type="NCBI Taxonomy" id="1833"/>
    <lineage>
        <taxon>Bacteria</taxon>
        <taxon>Bacillati</taxon>
        <taxon>Actinomycetota</taxon>
        <taxon>Actinomycetes</taxon>
        <taxon>Mycobacteriales</taxon>
        <taxon>Nocardiaceae</taxon>
        <taxon>Rhodococcus</taxon>
        <taxon>Rhodococcus erythropolis group</taxon>
    </lineage>
</organism>
<comment type="similarity">
    <text evidence="3 13">Belongs to the iron-sulfur dependent L-serine dehydratase family.</text>
</comment>
<evidence type="ECO:0000256" key="3">
    <source>
        <dbReference type="ARBA" id="ARBA00008636"/>
    </source>
</evidence>
<evidence type="ECO:0000256" key="13">
    <source>
        <dbReference type="RuleBase" id="RU366059"/>
    </source>
</evidence>
<evidence type="ECO:0000256" key="10">
    <source>
        <dbReference type="ARBA" id="ARBA00023014"/>
    </source>
</evidence>
<keyword evidence="9 13" id="KW-0408">Iron</keyword>
<evidence type="ECO:0000256" key="7">
    <source>
        <dbReference type="ARBA" id="ARBA00022485"/>
    </source>
</evidence>
<evidence type="ECO:0000259" key="14">
    <source>
        <dbReference type="Pfam" id="PF03313"/>
    </source>
</evidence>
<dbReference type="FunFam" id="3.30.1330.90:FF:000001">
    <property type="entry name" value="L-serine ammonia-lyase 1"/>
    <property type="match status" value="1"/>
</dbReference>
<dbReference type="PANTHER" id="PTHR30182:SF1">
    <property type="entry name" value="L-SERINE DEHYDRATASE 1"/>
    <property type="match status" value="1"/>
</dbReference>
<feature type="domain" description="Serine dehydratase beta chain" evidence="15">
    <location>
        <begin position="20"/>
        <end position="169"/>
    </location>
</feature>
<proteinExistence type="inferred from homology"/>
<protein>
    <recommendedName>
        <fullName evidence="5 13">L-serine dehydratase</fullName>
        <ecNumber evidence="4 13">4.3.1.17</ecNumber>
    </recommendedName>
</protein>
<comment type="pathway">
    <text evidence="2">Carbohydrate biosynthesis; gluconeogenesis.</text>
</comment>
<dbReference type="EC" id="4.3.1.17" evidence="4 13"/>
<keyword evidence="10 13" id="KW-0411">Iron-sulfur</keyword>
<evidence type="ECO:0000256" key="11">
    <source>
        <dbReference type="ARBA" id="ARBA00023239"/>
    </source>
</evidence>
<comment type="catalytic activity">
    <reaction evidence="12 13">
        <text>L-serine = pyruvate + NH4(+)</text>
        <dbReference type="Rhea" id="RHEA:19169"/>
        <dbReference type="ChEBI" id="CHEBI:15361"/>
        <dbReference type="ChEBI" id="CHEBI:28938"/>
        <dbReference type="ChEBI" id="CHEBI:33384"/>
        <dbReference type="EC" id="4.3.1.17"/>
    </reaction>
</comment>
<reference evidence="16 17" key="1">
    <citation type="submission" date="2020-12" db="EMBL/GenBank/DDBJ databases">
        <title>Draft genome sequence of furan degrading bacterial strain FUR100.</title>
        <authorList>
            <person name="Woiski C."/>
        </authorList>
    </citation>
    <scope>NUCLEOTIDE SEQUENCE [LARGE SCALE GENOMIC DNA]</scope>
    <source>
        <strain evidence="16 17">FUR100</strain>
    </source>
</reference>
<dbReference type="GO" id="GO:0003941">
    <property type="term" value="F:L-serine ammonia-lyase activity"/>
    <property type="evidence" value="ECO:0007669"/>
    <property type="project" value="UniProtKB-UniRule"/>
</dbReference>
<dbReference type="AlphaFoldDB" id="A0A1F2Q0A9"/>
<dbReference type="NCBIfam" id="TIGR00720">
    <property type="entry name" value="sda_mono"/>
    <property type="match status" value="1"/>
</dbReference>
<dbReference type="SUPFAM" id="SSF143548">
    <property type="entry name" value="Serine metabolism enzymes domain"/>
    <property type="match status" value="1"/>
</dbReference>
<dbReference type="InterPro" id="IPR051318">
    <property type="entry name" value="Fe-S_L-Ser"/>
</dbReference>
<evidence type="ECO:0000256" key="4">
    <source>
        <dbReference type="ARBA" id="ARBA00012093"/>
    </source>
</evidence>
<gene>
    <name evidence="16" type="ORF">I3517_30315</name>
</gene>
<keyword evidence="17" id="KW-1185">Reference proteome</keyword>
<dbReference type="InterPro" id="IPR029009">
    <property type="entry name" value="ASB_dom_sf"/>
</dbReference>
<keyword evidence="7 13" id="KW-0004">4Fe-4S</keyword>